<dbReference type="GO" id="GO:0016616">
    <property type="term" value="F:oxidoreductase activity, acting on the CH-OH group of donors, NAD or NADP as acceptor"/>
    <property type="evidence" value="ECO:0007669"/>
    <property type="project" value="InterPro"/>
</dbReference>
<dbReference type="InterPro" id="IPR029753">
    <property type="entry name" value="D-isomer_DH_CS"/>
</dbReference>
<dbReference type="GO" id="GO:0003714">
    <property type="term" value="F:transcription corepressor activity"/>
    <property type="evidence" value="ECO:0007669"/>
    <property type="project" value="InterPro"/>
</dbReference>
<dbReference type="AlphaFoldDB" id="A0A930Y149"/>
<evidence type="ECO:0000313" key="8">
    <source>
        <dbReference type="Proteomes" id="UP000604381"/>
    </source>
</evidence>
<comment type="caution">
    <text evidence="7">The sequence shown here is derived from an EMBL/GenBank/DDBJ whole genome shotgun (WGS) entry which is preliminary data.</text>
</comment>
<evidence type="ECO:0000259" key="6">
    <source>
        <dbReference type="Pfam" id="PF02826"/>
    </source>
</evidence>
<evidence type="ECO:0000256" key="2">
    <source>
        <dbReference type="ARBA" id="ARBA00023002"/>
    </source>
</evidence>
<feature type="domain" description="D-isomer specific 2-hydroxyacid dehydrogenase catalytic" evidence="5">
    <location>
        <begin position="30"/>
        <end position="319"/>
    </location>
</feature>
<evidence type="ECO:0000256" key="1">
    <source>
        <dbReference type="ARBA" id="ARBA00005854"/>
    </source>
</evidence>
<organism evidence="7 8">
    <name type="scientific">Candidatus Amphirhobacter heronislandensis</name>
    <dbReference type="NCBI Taxonomy" id="1732024"/>
    <lineage>
        <taxon>Bacteria</taxon>
        <taxon>Pseudomonadati</taxon>
        <taxon>Pseudomonadota</taxon>
        <taxon>Gammaproteobacteria</taxon>
        <taxon>Candidatus Tethybacterales</taxon>
        <taxon>Candidatus Tethybacteraceae</taxon>
        <taxon>Candidatus Amphirhobacter</taxon>
    </lineage>
</organism>
<sequence length="323" mass="33497">MSAAKRAVVTEHAFEDLAAEREAAAACGVELEDCQCKGGEDVVRALAGTDAALVQLIEVPAAAVAGMKEGGTLIRYGVGVDNIDLAACAERGVRVCNVPDYGLGEVADHSVALLLALLRRLPALDAEVRAGGWDLKPALGAAPPLDECVVGTLGFGRIGRAVLRRMRAFGVQVIAHDPVVDPEDMRAEDVAPVELDELFARADAVSLHAPATAATRGLVDAARIVAMKDGALLVNCARGGLVDEEALAAALRAGKLAGAGLDVFGAEPLPAASPLRGAPNLLLTPHAAWCSRASTARLQRLAAEELGRALRGEPLRCEVRPER</sequence>
<dbReference type="SUPFAM" id="SSF51735">
    <property type="entry name" value="NAD(P)-binding Rossmann-fold domains"/>
    <property type="match status" value="1"/>
</dbReference>
<gene>
    <name evidence="7" type="ORF">ISN26_02660</name>
</gene>
<dbReference type="PANTHER" id="PTHR43761:SF1">
    <property type="entry name" value="D-ISOMER SPECIFIC 2-HYDROXYACID DEHYDROGENASE CATALYTIC DOMAIN-CONTAINING PROTEIN-RELATED"/>
    <property type="match status" value="1"/>
</dbReference>
<reference evidence="7" key="1">
    <citation type="submission" date="2020-10" db="EMBL/GenBank/DDBJ databases">
        <title>An improved Amphimedon queenslandica hologenome assembly reveals how three proteobacterial symbionts can extend the metabolic phenotypic of their marine sponge host.</title>
        <authorList>
            <person name="Degnan B."/>
            <person name="Degnan S."/>
            <person name="Xiang X."/>
        </authorList>
    </citation>
    <scope>NUCLEOTIDE SEQUENCE</scope>
    <source>
        <strain evidence="7">AqS2</strain>
    </source>
</reference>
<dbReference type="GO" id="GO:0051287">
    <property type="term" value="F:NAD binding"/>
    <property type="evidence" value="ECO:0007669"/>
    <property type="project" value="InterPro"/>
</dbReference>
<accession>A0A930Y149</accession>
<dbReference type="PROSITE" id="PS00671">
    <property type="entry name" value="D_2_HYDROXYACID_DH_3"/>
    <property type="match status" value="1"/>
</dbReference>
<dbReference type="SUPFAM" id="SSF52283">
    <property type="entry name" value="Formate/glycerate dehydrogenase catalytic domain-like"/>
    <property type="match status" value="1"/>
</dbReference>
<dbReference type="InterPro" id="IPR029752">
    <property type="entry name" value="D-isomer_DH_CS1"/>
</dbReference>
<dbReference type="PROSITE" id="PS00065">
    <property type="entry name" value="D_2_HYDROXYACID_DH_1"/>
    <property type="match status" value="1"/>
</dbReference>
<dbReference type="EMBL" id="JADHEI010000028">
    <property type="protein sequence ID" value="MBF2734980.1"/>
    <property type="molecule type" value="Genomic_DNA"/>
</dbReference>
<dbReference type="InterPro" id="IPR050418">
    <property type="entry name" value="D-iso_2-hydroxyacid_DH_PdxB"/>
</dbReference>
<dbReference type="PROSITE" id="PS00670">
    <property type="entry name" value="D_2_HYDROXYACID_DH_2"/>
    <property type="match status" value="1"/>
</dbReference>
<dbReference type="InterPro" id="IPR043322">
    <property type="entry name" value="CtBP"/>
</dbReference>
<dbReference type="InterPro" id="IPR036291">
    <property type="entry name" value="NAD(P)-bd_dom_sf"/>
</dbReference>
<dbReference type="Pfam" id="PF00389">
    <property type="entry name" value="2-Hacid_dh"/>
    <property type="match status" value="1"/>
</dbReference>
<keyword evidence="3" id="KW-0520">NAD</keyword>
<dbReference type="CDD" id="cd05299">
    <property type="entry name" value="CtBP_dh"/>
    <property type="match status" value="1"/>
</dbReference>
<keyword evidence="2 4" id="KW-0560">Oxidoreductase</keyword>
<comment type="similarity">
    <text evidence="1 4">Belongs to the D-isomer specific 2-hydroxyacid dehydrogenase family.</text>
</comment>
<evidence type="ECO:0000256" key="3">
    <source>
        <dbReference type="ARBA" id="ARBA00023027"/>
    </source>
</evidence>
<evidence type="ECO:0000313" key="7">
    <source>
        <dbReference type="EMBL" id="MBF2734980.1"/>
    </source>
</evidence>
<dbReference type="Pfam" id="PF02826">
    <property type="entry name" value="2-Hacid_dh_C"/>
    <property type="match status" value="1"/>
</dbReference>
<protein>
    <submittedName>
        <fullName evidence="7">C-terminal binding protein</fullName>
    </submittedName>
</protein>
<dbReference type="Gene3D" id="3.40.50.720">
    <property type="entry name" value="NAD(P)-binding Rossmann-like Domain"/>
    <property type="match status" value="2"/>
</dbReference>
<evidence type="ECO:0000259" key="5">
    <source>
        <dbReference type="Pfam" id="PF00389"/>
    </source>
</evidence>
<name>A0A930Y149_9GAMM</name>
<proteinExistence type="inferred from homology"/>
<evidence type="ECO:0000256" key="4">
    <source>
        <dbReference type="RuleBase" id="RU003719"/>
    </source>
</evidence>
<dbReference type="InterPro" id="IPR006140">
    <property type="entry name" value="D-isomer_DH_NAD-bd"/>
</dbReference>
<keyword evidence="8" id="KW-1185">Reference proteome</keyword>
<dbReference type="PANTHER" id="PTHR43761">
    <property type="entry name" value="D-ISOMER SPECIFIC 2-HYDROXYACID DEHYDROGENASE FAMILY PROTEIN (AFU_ORTHOLOGUE AFUA_1G13630)"/>
    <property type="match status" value="1"/>
</dbReference>
<dbReference type="Proteomes" id="UP000604381">
    <property type="component" value="Unassembled WGS sequence"/>
</dbReference>
<feature type="domain" description="D-isomer specific 2-hydroxyacid dehydrogenase NAD-binding" evidence="6">
    <location>
        <begin position="111"/>
        <end position="288"/>
    </location>
</feature>
<dbReference type="InterPro" id="IPR006139">
    <property type="entry name" value="D-isomer_2_OHA_DH_cat_dom"/>
</dbReference>